<name>A0A315Z546_SEDFL</name>
<dbReference type="Pfam" id="PF04966">
    <property type="entry name" value="OprB"/>
    <property type="match status" value="1"/>
</dbReference>
<accession>A0A315Z546</accession>
<feature type="chain" id="PRO_5016193828" evidence="2">
    <location>
        <begin position="22"/>
        <end position="416"/>
    </location>
</feature>
<dbReference type="AlphaFoldDB" id="A0A315Z546"/>
<evidence type="ECO:0000256" key="2">
    <source>
        <dbReference type="RuleBase" id="RU363072"/>
    </source>
</evidence>
<dbReference type="RefSeq" id="WP_109621707.1">
    <property type="nucleotide sequence ID" value="NZ_QGDO01000007.1"/>
</dbReference>
<comment type="caution">
    <text evidence="3">The sequence shown here is derived from an EMBL/GenBank/DDBJ whole genome shotgun (WGS) entry which is preliminary data.</text>
</comment>
<evidence type="ECO:0000313" key="3">
    <source>
        <dbReference type="EMBL" id="PWJ38542.1"/>
    </source>
</evidence>
<organism evidence="3 4">
    <name type="scientific">Sediminitomix flava</name>
    <dbReference type="NCBI Taxonomy" id="379075"/>
    <lineage>
        <taxon>Bacteria</taxon>
        <taxon>Pseudomonadati</taxon>
        <taxon>Bacteroidota</taxon>
        <taxon>Cytophagia</taxon>
        <taxon>Cytophagales</taxon>
        <taxon>Flammeovirgaceae</taxon>
        <taxon>Sediminitomix</taxon>
    </lineage>
</organism>
<proteinExistence type="inferred from homology"/>
<dbReference type="EMBL" id="QGDO01000007">
    <property type="protein sequence ID" value="PWJ38542.1"/>
    <property type="molecule type" value="Genomic_DNA"/>
</dbReference>
<evidence type="ECO:0000313" key="4">
    <source>
        <dbReference type="Proteomes" id="UP000245535"/>
    </source>
</evidence>
<dbReference type="InterPro" id="IPR007049">
    <property type="entry name" value="Carb-sel_porin_OprB"/>
</dbReference>
<dbReference type="Proteomes" id="UP000245535">
    <property type="component" value="Unassembled WGS sequence"/>
</dbReference>
<sequence>MKFAISLLIALLLFVTFQGVAQNDADTLKDFTGPAAVGNQLINDSRPNRATRFWYALDSLDKKKERFYERTGFIAGVDYNSQIMAATNVIGNTVGASGVFRIYGKWNMVKPGTNHEGGLIFKVENRHRYSDNALREYGPLDVGYAGFMQSVYNNQSWRVTNLYWRQVLGGQDKVVIYAGFVDITDWTDVYVVASPWQSFNNLVFATGSGALGGGYPDGSFGVMVNAWLTEQFYATASIVDTNGDPTEFWKGFESFFGDFETVKTLEVGYTPNGLSSAFFKNAHITFWQVDKRAEGGTPNGWGIIGSWSWLYGKYLPFVRFGWADDGLSFYDYSISAGFAYNIIGASNLGVGINLNKPNSSTFGLDLDTQYSGEFFYKWQATHHSELTPNLQLIGNPAFNTNDNFSVVFGLRARVFL</sequence>
<protein>
    <submittedName>
        <fullName evidence="3">Porin</fullName>
    </submittedName>
</protein>
<comment type="similarity">
    <text evidence="1 2">Belongs to the OprB family.</text>
</comment>
<keyword evidence="4" id="KW-1185">Reference proteome</keyword>
<dbReference type="Gene3D" id="2.40.160.180">
    <property type="entry name" value="Carbohydrate-selective porin OprB"/>
    <property type="match status" value="1"/>
</dbReference>
<dbReference type="GO" id="GO:0016020">
    <property type="term" value="C:membrane"/>
    <property type="evidence" value="ECO:0007669"/>
    <property type="project" value="InterPro"/>
</dbReference>
<dbReference type="InterPro" id="IPR038673">
    <property type="entry name" value="OprB_sf"/>
</dbReference>
<gene>
    <name evidence="3" type="ORF">BC781_107132</name>
</gene>
<dbReference type="OrthoDB" id="236886at2"/>
<reference evidence="3 4" key="1">
    <citation type="submission" date="2018-03" db="EMBL/GenBank/DDBJ databases">
        <title>Genomic Encyclopedia of Archaeal and Bacterial Type Strains, Phase II (KMG-II): from individual species to whole genera.</title>
        <authorList>
            <person name="Goeker M."/>
        </authorList>
    </citation>
    <scope>NUCLEOTIDE SEQUENCE [LARGE SCALE GENOMIC DNA]</scope>
    <source>
        <strain evidence="3 4">DSM 28229</strain>
    </source>
</reference>
<evidence type="ECO:0000256" key="1">
    <source>
        <dbReference type="ARBA" id="ARBA00008769"/>
    </source>
</evidence>
<dbReference type="GO" id="GO:0015288">
    <property type="term" value="F:porin activity"/>
    <property type="evidence" value="ECO:0007669"/>
    <property type="project" value="InterPro"/>
</dbReference>
<feature type="signal peptide" evidence="2">
    <location>
        <begin position="1"/>
        <end position="21"/>
    </location>
</feature>
<dbReference type="GO" id="GO:0008643">
    <property type="term" value="P:carbohydrate transport"/>
    <property type="evidence" value="ECO:0007669"/>
    <property type="project" value="InterPro"/>
</dbReference>
<keyword evidence="2" id="KW-0732">Signal</keyword>